<dbReference type="CDD" id="cd00099">
    <property type="entry name" value="IgV"/>
    <property type="match status" value="1"/>
</dbReference>
<reference evidence="4" key="2">
    <citation type="submission" date="2025-09" db="UniProtKB">
        <authorList>
            <consortium name="Ensembl"/>
        </authorList>
    </citation>
    <scope>IDENTIFICATION</scope>
</reference>
<dbReference type="Pfam" id="PF07686">
    <property type="entry name" value="V-set"/>
    <property type="match status" value="1"/>
</dbReference>
<dbReference type="InterPro" id="IPR013106">
    <property type="entry name" value="Ig_V-set"/>
</dbReference>
<dbReference type="GO" id="GO:0005886">
    <property type="term" value="C:plasma membrane"/>
    <property type="evidence" value="ECO:0007669"/>
    <property type="project" value="TreeGrafter"/>
</dbReference>
<dbReference type="InterPro" id="IPR013783">
    <property type="entry name" value="Ig-like_fold"/>
</dbReference>
<dbReference type="Gene3D" id="2.60.40.10">
    <property type="entry name" value="Immunoglobulins"/>
    <property type="match status" value="1"/>
</dbReference>
<dbReference type="GO" id="GO:0007166">
    <property type="term" value="P:cell surface receptor signaling pathway"/>
    <property type="evidence" value="ECO:0007669"/>
    <property type="project" value="TreeGrafter"/>
</dbReference>
<keyword evidence="2" id="KW-0391">Immunity</keyword>
<keyword evidence="5" id="KW-1185">Reference proteome</keyword>
<dbReference type="Ensembl" id="ENSSRHT00000060927.1">
    <property type="protein sequence ID" value="ENSSRHP00000059273.1"/>
    <property type="gene ID" value="ENSSRHG00000029708.1"/>
</dbReference>
<accession>A0A673K147</accession>
<sequence length="147" mass="16305">THSRVTYCTSTFGSVFSTKVHQSPPVLYKTKGDDAQLECQHSISSNNVILWYKQTPGQGLILLEHLMMRIGQREDDFIGKIELKGDATKSGSLTIQYLSDKDSAVYFCAASLHSDINSQTLIQKLSSLLPVSLHQLCLTCRRAQGLT</sequence>
<dbReference type="SUPFAM" id="SSF48726">
    <property type="entry name" value="Immunoglobulin"/>
    <property type="match status" value="1"/>
</dbReference>
<dbReference type="InterPro" id="IPR003599">
    <property type="entry name" value="Ig_sub"/>
</dbReference>
<dbReference type="GO" id="GO:0002376">
    <property type="term" value="P:immune system process"/>
    <property type="evidence" value="ECO:0007669"/>
    <property type="project" value="UniProtKB-KW"/>
</dbReference>
<evidence type="ECO:0000256" key="2">
    <source>
        <dbReference type="ARBA" id="ARBA00022859"/>
    </source>
</evidence>
<protein>
    <recommendedName>
        <fullName evidence="3">Ig-like domain-containing protein</fullName>
    </recommendedName>
</protein>
<dbReference type="SMART" id="SM00406">
    <property type="entry name" value="IGv"/>
    <property type="match status" value="1"/>
</dbReference>
<dbReference type="InterPro" id="IPR050413">
    <property type="entry name" value="TCR_beta_variable"/>
</dbReference>
<keyword evidence="1" id="KW-0732">Signal</keyword>
<dbReference type="InterPro" id="IPR036179">
    <property type="entry name" value="Ig-like_dom_sf"/>
</dbReference>
<organism evidence="4 5">
    <name type="scientific">Sinocyclocheilus rhinocerous</name>
    <dbReference type="NCBI Taxonomy" id="307959"/>
    <lineage>
        <taxon>Eukaryota</taxon>
        <taxon>Metazoa</taxon>
        <taxon>Chordata</taxon>
        <taxon>Craniata</taxon>
        <taxon>Vertebrata</taxon>
        <taxon>Euteleostomi</taxon>
        <taxon>Actinopterygii</taxon>
        <taxon>Neopterygii</taxon>
        <taxon>Teleostei</taxon>
        <taxon>Ostariophysi</taxon>
        <taxon>Cypriniformes</taxon>
        <taxon>Cyprinidae</taxon>
        <taxon>Cyprininae</taxon>
        <taxon>Sinocyclocheilus</taxon>
    </lineage>
</organism>
<dbReference type="SMART" id="SM00409">
    <property type="entry name" value="IG"/>
    <property type="match status" value="1"/>
</dbReference>
<dbReference type="InterPro" id="IPR007110">
    <property type="entry name" value="Ig-like_dom"/>
</dbReference>
<evidence type="ECO:0000313" key="5">
    <source>
        <dbReference type="Proteomes" id="UP000472270"/>
    </source>
</evidence>
<dbReference type="PROSITE" id="PS50835">
    <property type="entry name" value="IG_LIKE"/>
    <property type="match status" value="1"/>
</dbReference>
<reference evidence="4" key="1">
    <citation type="submission" date="2025-08" db="UniProtKB">
        <authorList>
            <consortium name="Ensembl"/>
        </authorList>
    </citation>
    <scope>IDENTIFICATION</scope>
</reference>
<proteinExistence type="predicted"/>
<feature type="domain" description="Ig-like" evidence="3">
    <location>
        <begin position="18"/>
        <end position="126"/>
    </location>
</feature>
<dbReference type="Proteomes" id="UP000472270">
    <property type="component" value="Unassembled WGS sequence"/>
</dbReference>
<evidence type="ECO:0000256" key="1">
    <source>
        <dbReference type="ARBA" id="ARBA00022729"/>
    </source>
</evidence>
<name>A0A673K147_9TELE</name>
<evidence type="ECO:0000313" key="4">
    <source>
        <dbReference type="Ensembl" id="ENSSRHP00000059273.1"/>
    </source>
</evidence>
<evidence type="ECO:0000259" key="3">
    <source>
        <dbReference type="PROSITE" id="PS50835"/>
    </source>
</evidence>
<dbReference type="PANTHER" id="PTHR23268">
    <property type="entry name" value="T-CELL RECEPTOR BETA CHAIN"/>
    <property type="match status" value="1"/>
</dbReference>
<dbReference type="AlphaFoldDB" id="A0A673K147"/>